<dbReference type="Proteomes" id="UP001064489">
    <property type="component" value="Chromosome 8"/>
</dbReference>
<organism evidence="2 3">
    <name type="scientific">Acer negundo</name>
    <name type="common">Box elder</name>
    <dbReference type="NCBI Taxonomy" id="4023"/>
    <lineage>
        <taxon>Eukaryota</taxon>
        <taxon>Viridiplantae</taxon>
        <taxon>Streptophyta</taxon>
        <taxon>Embryophyta</taxon>
        <taxon>Tracheophyta</taxon>
        <taxon>Spermatophyta</taxon>
        <taxon>Magnoliopsida</taxon>
        <taxon>eudicotyledons</taxon>
        <taxon>Gunneridae</taxon>
        <taxon>Pentapetalae</taxon>
        <taxon>rosids</taxon>
        <taxon>malvids</taxon>
        <taxon>Sapindales</taxon>
        <taxon>Sapindaceae</taxon>
        <taxon>Hippocastanoideae</taxon>
        <taxon>Acereae</taxon>
        <taxon>Acer</taxon>
    </lineage>
</organism>
<evidence type="ECO:0000313" key="3">
    <source>
        <dbReference type="Proteomes" id="UP001064489"/>
    </source>
</evidence>
<reference evidence="2" key="2">
    <citation type="submission" date="2023-02" db="EMBL/GenBank/DDBJ databases">
        <authorList>
            <person name="Swenson N.G."/>
            <person name="Wegrzyn J.L."/>
            <person name="Mcevoy S.L."/>
        </authorList>
    </citation>
    <scope>NUCLEOTIDE SEQUENCE</scope>
    <source>
        <strain evidence="2">91603</strain>
        <tissue evidence="2">Leaf</tissue>
    </source>
</reference>
<reference evidence="2" key="1">
    <citation type="journal article" date="2022" name="Plant J.">
        <title>Strategies of tolerance reflected in two North American maple genomes.</title>
        <authorList>
            <person name="McEvoy S.L."/>
            <person name="Sezen U.U."/>
            <person name="Trouern-Trend A."/>
            <person name="McMahon S.M."/>
            <person name="Schaberg P.G."/>
            <person name="Yang J."/>
            <person name="Wegrzyn J.L."/>
            <person name="Swenson N.G."/>
        </authorList>
    </citation>
    <scope>NUCLEOTIDE SEQUENCE</scope>
    <source>
        <strain evidence="2">91603</strain>
    </source>
</reference>
<feature type="compositionally biased region" description="Polar residues" evidence="1">
    <location>
        <begin position="270"/>
        <end position="284"/>
    </location>
</feature>
<evidence type="ECO:0000313" key="2">
    <source>
        <dbReference type="EMBL" id="KAI9173553.1"/>
    </source>
</evidence>
<feature type="compositionally biased region" description="Basic and acidic residues" evidence="1">
    <location>
        <begin position="167"/>
        <end position="179"/>
    </location>
</feature>
<dbReference type="AlphaFoldDB" id="A0AAD5NNS3"/>
<feature type="region of interest" description="Disordered" evidence="1">
    <location>
        <begin position="160"/>
        <end position="202"/>
    </location>
</feature>
<feature type="compositionally biased region" description="Polar residues" evidence="1">
    <location>
        <begin position="242"/>
        <end position="255"/>
    </location>
</feature>
<protein>
    <submittedName>
        <fullName evidence="2">Uncharacterized protein</fullName>
    </submittedName>
</protein>
<comment type="caution">
    <text evidence="2">The sequence shown here is derived from an EMBL/GenBank/DDBJ whole genome shotgun (WGS) entry which is preliminary data.</text>
</comment>
<sequence length="284" mass="32247">MECCSIFDGVVKLVSSMALPEVHTDRGDLRVHESLEELSTDLVDYIDEISETSMKERGVFAIVLSGGSLIATNRIRDAVDESEKPLPMTRRRRQIEEANDDDELEIVCEIEEVDEEVKMFAEVQLTSTNQELGTWYYQGINKGGNLYPAPNSMENMQDVSIEPDSDDAGHRMEAKDIMPRTRSRTRIQKCDDNGDGSQCPDPIFVGARYDDVQHAQSPLREDPSDIQQDRGHHFTPPMDPNDPSSFIQDRSNIQWDSRHHFTPPVDTIDHSSLSQEPSNIQRDR</sequence>
<gene>
    <name evidence="2" type="ORF">LWI28_003022</name>
</gene>
<evidence type="ECO:0000256" key="1">
    <source>
        <dbReference type="SAM" id="MobiDB-lite"/>
    </source>
</evidence>
<name>A0AAD5NNS3_ACENE</name>
<dbReference type="EMBL" id="JAJSOW010000103">
    <property type="protein sequence ID" value="KAI9173553.1"/>
    <property type="molecule type" value="Genomic_DNA"/>
</dbReference>
<feature type="region of interest" description="Disordered" evidence="1">
    <location>
        <begin position="214"/>
        <end position="284"/>
    </location>
</feature>
<proteinExistence type="predicted"/>
<feature type="compositionally biased region" description="Basic and acidic residues" evidence="1">
    <location>
        <begin position="214"/>
        <end position="232"/>
    </location>
</feature>
<accession>A0AAD5NNS3</accession>
<keyword evidence="3" id="KW-1185">Reference proteome</keyword>